<feature type="transmembrane region" description="Helical" evidence="5">
    <location>
        <begin position="89"/>
        <end position="108"/>
    </location>
</feature>
<dbReference type="GO" id="GO:0015108">
    <property type="term" value="F:chloride transmembrane transporter activity"/>
    <property type="evidence" value="ECO:0007669"/>
    <property type="project" value="InterPro"/>
</dbReference>
<dbReference type="InterPro" id="IPR014743">
    <property type="entry name" value="Cl-channel_core"/>
</dbReference>
<evidence type="ECO:0000256" key="5">
    <source>
        <dbReference type="SAM" id="Phobius"/>
    </source>
</evidence>
<evidence type="ECO:0000256" key="4">
    <source>
        <dbReference type="ARBA" id="ARBA00023136"/>
    </source>
</evidence>
<dbReference type="AlphaFoldDB" id="A0AAU7PSR8"/>
<feature type="transmembrane region" description="Helical" evidence="5">
    <location>
        <begin position="49"/>
        <end position="69"/>
    </location>
</feature>
<dbReference type="SUPFAM" id="SSF81340">
    <property type="entry name" value="Clc chloride channel"/>
    <property type="match status" value="1"/>
</dbReference>
<evidence type="ECO:0000256" key="1">
    <source>
        <dbReference type="ARBA" id="ARBA00004141"/>
    </source>
</evidence>
<dbReference type="InterPro" id="IPR001807">
    <property type="entry name" value="ClC"/>
</dbReference>
<reference evidence="6" key="1">
    <citation type="submission" date="2024-06" db="EMBL/GenBank/DDBJ databases">
        <title>Lacrimispora cavernae sp. nov., a novel anaerobe isolated from bat guano pile inside a cave.</title>
        <authorList>
            <person name="Miller S.L."/>
            <person name="Lu N."/>
            <person name="King J."/>
            <person name="Sankaranarayanan K."/>
            <person name="Lawson P.A."/>
        </authorList>
    </citation>
    <scope>NUCLEOTIDE SEQUENCE</scope>
    <source>
        <strain evidence="6">BS-2</strain>
    </source>
</reference>
<name>A0AAU7PSR8_9FIRM</name>
<accession>A0AAU7PSR8</accession>
<proteinExistence type="predicted"/>
<dbReference type="RefSeq" id="WP_349947294.1">
    <property type="nucleotide sequence ID" value="NZ_CP157940.1"/>
</dbReference>
<organism evidence="6">
    <name type="scientific">Lacrimispora sp. BS-2</name>
    <dbReference type="NCBI Taxonomy" id="3151850"/>
    <lineage>
        <taxon>Bacteria</taxon>
        <taxon>Bacillati</taxon>
        <taxon>Bacillota</taxon>
        <taxon>Clostridia</taxon>
        <taxon>Lachnospirales</taxon>
        <taxon>Lachnospiraceae</taxon>
        <taxon>Lacrimispora</taxon>
    </lineage>
</organism>
<keyword evidence="2 5" id="KW-0812">Transmembrane</keyword>
<evidence type="ECO:0000313" key="6">
    <source>
        <dbReference type="EMBL" id="XBS54601.1"/>
    </source>
</evidence>
<dbReference type="Pfam" id="PF00654">
    <property type="entry name" value="Voltage_CLC"/>
    <property type="match status" value="1"/>
</dbReference>
<evidence type="ECO:0000256" key="3">
    <source>
        <dbReference type="ARBA" id="ARBA00022989"/>
    </source>
</evidence>
<gene>
    <name evidence="6" type="ORF">ABFV83_02065</name>
</gene>
<protein>
    <submittedName>
        <fullName evidence="6">Chloride channel protein</fullName>
    </submittedName>
</protein>
<dbReference type="EMBL" id="CP157940">
    <property type="protein sequence ID" value="XBS54601.1"/>
    <property type="molecule type" value="Genomic_DNA"/>
</dbReference>
<feature type="transmembrane region" description="Helical" evidence="5">
    <location>
        <begin position="154"/>
        <end position="177"/>
    </location>
</feature>
<evidence type="ECO:0000256" key="2">
    <source>
        <dbReference type="ARBA" id="ARBA00022692"/>
    </source>
</evidence>
<keyword evidence="4 5" id="KW-0472">Membrane</keyword>
<feature type="transmembrane region" description="Helical" evidence="5">
    <location>
        <begin position="128"/>
        <end position="147"/>
    </location>
</feature>
<comment type="subcellular location">
    <subcellularLocation>
        <location evidence="1">Membrane</location>
        <topology evidence="1">Multi-pass membrane protein</topology>
    </subcellularLocation>
</comment>
<dbReference type="GO" id="GO:0016020">
    <property type="term" value="C:membrane"/>
    <property type="evidence" value="ECO:0007669"/>
    <property type="project" value="UniProtKB-SubCell"/>
</dbReference>
<dbReference type="Gene3D" id="1.10.3080.10">
    <property type="entry name" value="Clc chloride channel"/>
    <property type="match status" value="1"/>
</dbReference>
<sequence length="192" mass="20750">MHKRNGIDFSGRSWGGRQNSFTASTVSKALKLEKFHYDLGARLQMDAPFVVKLIVIGILFGLVGSMFAYGLAFMKSRLGKIFQDPAKKAAIAGTFLVILFILLGMGRYSGLGTNLISAGFHGGEVTPLFAIGASLRAAIGGILGLPVEFVAAMGYAAVFGYSYLPYFFVVCNIAYIFNGNRSIYTAQKNYTI</sequence>
<keyword evidence="3 5" id="KW-1133">Transmembrane helix</keyword>